<comment type="caution">
    <text evidence="2">The sequence shown here is derived from an EMBL/GenBank/DDBJ whole genome shotgun (WGS) entry which is preliminary data.</text>
</comment>
<dbReference type="InterPro" id="IPR050491">
    <property type="entry name" value="AmpC-like"/>
</dbReference>
<dbReference type="RefSeq" id="WP_265267372.1">
    <property type="nucleotide sequence ID" value="NZ_JANFAV010000001.1"/>
</dbReference>
<organism evidence="2 3">
    <name type="scientific">Sphingomonas lycopersici</name>
    <dbReference type="NCBI Taxonomy" id="2951807"/>
    <lineage>
        <taxon>Bacteria</taxon>
        <taxon>Pseudomonadati</taxon>
        <taxon>Pseudomonadota</taxon>
        <taxon>Alphaproteobacteria</taxon>
        <taxon>Sphingomonadales</taxon>
        <taxon>Sphingomonadaceae</taxon>
        <taxon>Sphingomonas</taxon>
    </lineage>
</organism>
<sequence>MAALLAAASLSGATAETPPAAELDRDLAALHATSHVPGFCVIVFDANRTLYEKGFGYADVATHTPYTPQTVQPIGSITKTLIGAMLVKGVDRGWFTLDEDIATFLPFPVRNPGFSDRPITLRQLATHSAGIVDRETVYSAGYRRGTANDLDIAPFLRSYFTPGGATWDRRNFARTAPGAAYAYSNIGATLAAYAVEVKARHSYAEVTREEILAPLGMAQSGWTDATSGPQRAVLYDEKLKPLPAYTITTYPDGGLRTSCRDLSKFVGAVLKGRAGEPGLFSKAEVAMMLKPQFVDPIPGLPAKEPNAGLFWQYRRDGSVGHYGGDPGVTTFMAIDPRTNIGRIMLSNLGGDKALAKYGNEFAAIWGRIVSQEFASAPPKS</sequence>
<reference evidence="2" key="1">
    <citation type="submission" date="2022-06" db="EMBL/GenBank/DDBJ databases">
        <title>Sphingomonas sp. nov. isolated from rhizosphere soil of tomato.</title>
        <authorList>
            <person name="Dong H."/>
            <person name="Gao R."/>
        </authorList>
    </citation>
    <scope>NUCLEOTIDE SEQUENCE</scope>
    <source>
        <strain evidence="2">MMSM24</strain>
    </source>
</reference>
<accession>A0AA42CSG6</accession>
<dbReference type="AlphaFoldDB" id="A0AA42CSG6"/>
<dbReference type="EMBL" id="JANFAV010000001">
    <property type="protein sequence ID" value="MCW6533328.1"/>
    <property type="molecule type" value="Genomic_DNA"/>
</dbReference>
<keyword evidence="3" id="KW-1185">Reference proteome</keyword>
<feature type="domain" description="Beta-lactamase-related" evidence="1">
    <location>
        <begin position="24"/>
        <end position="360"/>
    </location>
</feature>
<dbReference type="InterPro" id="IPR012338">
    <property type="entry name" value="Beta-lactam/transpept-like"/>
</dbReference>
<dbReference type="Proteomes" id="UP001165565">
    <property type="component" value="Unassembled WGS sequence"/>
</dbReference>
<gene>
    <name evidence="2" type="ORF">NEE01_00880</name>
</gene>
<dbReference type="SUPFAM" id="SSF56601">
    <property type="entry name" value="beta-lactamase/transpeptidase-like"/>
    <property type="match status" value="1"/>
</dbReference>
<protein>
    <submittedName>
        <fullName evidence="2">Beta-lactamase family protein</fullName>
    </submittedName>
</protein>
<evidence type="ECO:0000259" key="1">
    <source>
        <dbReference type="Pfam" id="PF00144"/>
    </source>
</evidence>
<dbReference type="Gene3D" id="3.40.710.10">
    <property type="entry name" value="DD-peptidase/beta-lactamase superfamily"/>
    <property type="match status" value="1"/>
</dbReference>
<dbReference type="InterPro" id="IPR001466">
    <property type="entry name" value="Beta-lactam-related"/>
</dbReference>
<dbReference type="Pfam" id="PF00144">
    <property type="entry name" value="Beta-lactamase"/>
    <property type="match status" value="1"/>
</dbReference>
<evidence type="ECO:0000313" key="3">
    <source>
        <dbReference type="Proteomes" id="UP001165565"/>
    </source>
</evidence>
<proteinExistence type="predicted"/>
<evidence type="ECO:0000313" key="2">
    <source>
        <dbReference type="EMBL" id="MCW6533328.1"/>
    </source>
</evidence>
<dbReference type="PANTHER" id="PTHR46825">
    <property type="entry name" value="D-ALANYL-D-ALANINE-CARBOXYPEPTIDASE/ENDOPEPTIDASE AMPH"/>
    <property type="match status" value="1"/>
</dbReference>
<dbReference type="PANTHER" id="PTHR46825:SF8">
    <property type="entry name" value="BETA-LACTAMASE-RELATED"/>
    <property type="match status" value="1"/>
</dbReference>
<name>A0AA42CSG6_9SPHN</name>